<dbReference type="SUPFAM" id="SSF51395">
    <property type="entry name" value="FMN-linked oxidoreductases"/>
    <property type="match status" value="1"/>
</dbReference>
<protein>
    <recommendedName>
        <fullName evidence="11">Cytochrome b2</fullName>
    </recommendedName>
</protein>
<dbReference type="InterPro" id="IPR001199">
    <property type="entry name" value="Cyt_B5-like_heme/steroid-bd"/>
</dbReference>
<dbReference type="InterPro" id="IPR018506">
    <property type="entry name" value="Cyt_B5_heme-BS"/>
</dbReference>
<keyword evidence="4" id="KW-0560">Oxidoreductase</keyword>
<gene>
    <name evidence="9" type="ORF">PFICI_08579</name>
</gene>
<dbReference type="PROSITE" id="PS00557">
    <property type="entry name" value="FMN_HYDROXY_ACID_DH_1"/>
    <property type="match status" value="1"/>
</dbReference>
<reference evidence="10" key="1">
    <citation type="journal article" date="2015" name="BMC Genomics">
        <title>Genomic and transcriptomic analysis of the endophytic fungus Pestalotiopsis fici reveals its lifestyle and high potential for synthesis of natural products.</title>
        <authorList>
            <person name="Wang X."/>
            <person name="Zhang X."/>
            <person name="Liu L."/>
            <person name="Xiang M."/>
            <person name="Wang W."/>
            <person name="Sun X."/>
            <person name="Che Y."/>
            <person name="Guo L."/>
            <person name="Liu G."/>
            <person name="Guo L."/>
            <person name="Wang C."/>
            <person name="Yin W.B."/>
            <person name="Stadler M."/>
            <person name="Zhang X."/>
            <person name="Liu X."/>
        </authorList>
    </citation>
    <scope>NUCLEOTIDE SEQUENCE [LARGE SCALE GENOMIC DNA]</scope>
    <source>
        <strain evidence="10">W106-1 / CGMCC3.15140</strain>
    </source>
</reference>
<dbReference type="KEGG" id="pfy:PFICI_08579"/>
<dbReference type="HOGENOM" id="CLU_020639_1_1_1"/>
<dbReference type="Gene3D" id="3.20.20.70">
    <property type="entry name" value="Aldolase class I"/>
    <property type="match status" value="1"/>
</dbReference>
<evidence type="ECO:0000259" key="8">
    <source>
        <dbReference type="PROSITE" id="PS51349"/>
    </source>
</evidence>
<dbReference type="SMART" id="SM01117">
    <property type="entry name" value="Cyt-b5"/>
    <property type="match status" value="1"/>
</dbReference>
<dbReference type="EMBL" id="KI912114">
    <property type="protein sequence ID" value="ETS78726.1"/>
    <property type="molecule type" value="Genomic_DNA"/>
</dbReference>
<evidence type="ECO:0000256" key="6">
    <source>
        <dbReference type="RuleBase" id="RU362121"/>
    </source>
</evidence>
<evidence type="ECO:0000313" key="10">
    <source>
        <dbReference type="Proteomes" id="UP000030651"/>
    </source>
</evidence>
<dbReference type="Proteomes" id="UP000030651">
    <property type="component" value="Unassembled WGS sequence"/>
</dbReference>
<dbReference type="eggNOG" id="KOG0538">
    <property type="taxonomic scope" value="Eukaryota"/>
</dbReference>
<dbReference type="PROSITE" id="PS51349">
    <property type="entry name" value="FMN_HYDROXY_ACID_DH_2"/>
    <property type="match status" value="1"/>
</dbReference>
<dbReference type="STRING" id="1229662.W3X0S0"/>
<dbReference type="Gene3D" id="3.10.120.10">
    <property type="entry name" value="Cytochrome b5-like heme/steroid binding domain"/>
    <property type="match status" value="1"/>
</dbReference>
<feature type="domain" description="FMN hydroxy acid dehydrogenase" evidence="8">
    <location>
        <begin position="98"/>
        <end position="455"/>
    </location>
</feature>
<dbReference type="PANTHER" id="PTHR10578:SF104">
    <property type="entry name" value="CYTOCHROME B2, MITOCHONDRIAL-RELATED"/>
    <property type="match status" value="1"/>
</dbReference>
<evidence type="ECO:0000259" key="7">
    <source>
        <dbReference type="PROSITE" id="PS50255"/>
    </source>
</evidence>
<name>W3X0S0_PESFW</name>
<dbReference type="eggNOG" id="KOG0537">
    <property type="taxonomic scope" value="Eukaryota"/>
</dbReference>
<keyword evidence="2 6" id="KW-0349">Heme</keyword>
<dbReference type="GeneID" id="19273592"/>
<evidence type="ECO:0008006" key="11">
    <source>
        <dbReference type="Google" id="ProtNLM"/>
    </source>
</evidence>
<keyword evidence="10" id="KW-1185">Reference proteome</keyword>
<accession>W3X0S0</accession>
<dbReference type="PROSITE" id="PS50255">
    <property type="entry name" value="CYTOCHROME_B5_2"/>
    <property type="match status" value="1"/>
</dbReference>
<comment type="similarity">
    <text evidence="6">Belongs to the cytochrome b5 family.</text>
</comment>
<sequence>MAMLSLSDVEQHASKKSCWVIIDNVVYDVTDFLASHPGGSGIILRYAGKDATEAFAQIHPSDTIEKYLKPEQRVGSVLGSSDSTSPKPAAQLEAKRKVKLSGIISISDFEKAARSALPSRAFAFLVTGAEDQLALSWNRMSWKYARFRPRVLKPIEHVDTSCTILGNKFSIPFFICPAGGAKLANPAGETLMTRAAAKHGALHWVCNGAGCTPREIVAAGTTGQTLYWQIYPKSDLSISEQEVRNAVALGYKGFALTVDAICAGKREYDMRVAIEEEQEVEEDDDQLENHEREPTVKRPPVWTKFDWVSAVRWLRGITDLPIAIKGIQCWEDAELCMQFGVHPWLSNHGGRQLDGAPSAIETLVEMRKNCPKVFEKCDVIVDGGIERGADVVKALALGAKGVGLGRAFLYALVFGEAGVSKAIRILQHEMEVTMSLLGVQSLSDLNPSLVDTSGLLYAAPLHLAKL</sequence>
<evidence type="ECO:0000256" key="3">
    <source>
        <dbReference type="ARBA" id="ARBA00022723"/>
    </source>
</evidence>
<dbReference type="AlphaFoldDB" id="W3X0S0"/>
<dbReference type="PROSITE" id="PS00191">
    <property type="entry name" value="CYTOCHROME_B5_1"/>
    <property type="match status" value="1"/>
</dbReference>
<dbReference type="GO" id="GO:0046872">
    <property type="term" value="F:metal ion binding"/>
    <property type="evidence" value="ECO:0007669"/>
    <property type="project" value="UniProtKB-UniRule"/>
</dbReference>
<evidence type="ECO:0000256" key="1">
    <source>
        <dbReference type="ARBA" id="ARBA00001917"/>
    </source>
</evidence>
<organism evidence="9 10">
    <name type="scientific">Pestalotiopsis fici (strain W106-1 / CGMCC3.15140)</name>
    <dbReference type="NCBI Taxonomy" id="1229662"/>
    <lineage>
        <taxon>Eukaryota</taxon>
        <taxon>Fungi</taxon>
        <taxon>Dikarya</taxon>
        <taxon>Ascomycota</taxon>
        <taxon>Pezizomycotina</taxon>
        <taxon>Sordariomycetes</taxon>
        <taxon>Xylariomycetidae</taxon>
        <taxon>Amphisphaeriales</taxon>
        <taxon>Sporocadaceae</taxon>
        <taxon>Pestalotiopsis</taxon>
    </lineage>
</organism>
<dbReference type="SUPFAM" id="SSF55856">
    <property type="entry name" value="Cytochrome b5-like heme/steroid binding domain"/>
    <property type="match status" value="1"/>
</dbReference>
<feature type="domain" description="Cytochrome b5 heme-binding" evidence="7">
    <location>
        <begin position="1"/>
        <end position="78"/>
    </location>
</feature>
<proteinExistence type="inferred from homology"/>
<dbReference type="RefSeq" id="XP_007835351.1">
    <property type="nucleotide sequence ID" value="XM_007837160.1"/>
</dbReference>
<dbReference type="Pfam" id="PF00173">
    <property type="entry name" value="Cyt-b5"/>
    <property type="match status" value="1"/>
</dbReference>
<dbReference type="PANTHER" id="PTHR10578">
    <property type="entry name" value="S -2-HYDROXY-ACID OXIDASE-RELATED"/>
    <property type="match status" value="1"/>
</dbReference>
<dbReference type="Pfam" id="PF01070">
    <property type="entry name" value="FMN_dh"/>
    <property type="match status" value="1"/>
</dbReference>
<dbReference type="InterPro" id="IPR013785">
    <property type="entry name" value="Aldolase_TIM"/>
</dbReference>
<dbReference type="GO" id="GO:0020037">
    <property type="term" value="F:heme binding"/>
    <property type="evidence" value="ECO:0007669"/>
    <property type="project" value="UniProtKB-UniRule"/>
</dbReference>
<dbReference type="OMA" id="NSHMSQK"/>
<keyword evidence="5 6" id="KW-0408">Iron</keyword>
<dbReference type="FunFam" id="3.10.120.10:FF:000009">
    <property type="entry name" value="Cytochrome b2, mitochondrial, putative"/>
    <property type="match status" value="1"/>
</dbReference>
<dbReference type="OrthoDB" id="1925334at2759"/>
<evidence type="ECO:0000256" key="2">
    <source>
        <dbReference type="ARBA" id="ARBA00022617"/>
    </source>
</evidence>
<keyword evidence="3 6" id="KW-0479">Metal-binding</keyword>
<evidence type="ECO:0000313" key="9">
    <source>
        <dbReference type="EMBL" id="ETS78726.1"/>
    </source>
</evidence>
<dbReference type="InterPro" id="IPR036400">
    <property type="entry name" value="Cyt_B5-like_heme/steroid_sf"/>
</dbReference>
<dbReference type="InterPro" id="IPR008259">
    <property type="entry name" value="FMN_hydac_DH_AS"/>
</dbReference>
<dbReference type="PRINTS" id="PR00363">
    <property type="entry name" value="CYTOCHROMEB5"/>
</dbReference>
<comment type="cofactor">
    <cofactor evidence="1">
        <name>FMN</name>
        <dbReference type="ChEBI" id="CHEBI:58210"/>
    </cofactor>
</comment>
<dbReference type="InterPro" id="IPR000262">
    <property type="entry name" value="FMN-dep_DH"/>
</dbReference>
<dbReference type="GO" id="GO:0016491">
    <property type="term" value="F:oxidoreductase activity"/>
    <property type="evidence" value="ECO:0007669"/>
    <property type="project" value="UniProtKB-KW"/>
</dbReference>
<evidence type="ECO:0000256" key="5">
    <source>
        <dbReference type="ARBA" id="ARBA00023004"/>
    </source>
</evidence>
<dbReference type="InParanoid" id="W3X0S0"/>
<evidence type="ECO:0000256" key="4">
    <source>
        <dbReference type="ARBA" id="ARBA00023002"/>
    </source>
</evidence>
<dbReference type="InterPro" id="IPR037396">
    <property type="entry name" value="FMN_HAD"/>
</dbReference>